<dbReference type="Gene3D" id="3.40.20.10">
    <property type="entry name" value="Severin"/>
    <property type="match status" value="1"/>
</dbReference>
<dbReference type="GO" id="GO:0008154">
    <property type="term" value="P:actin polymerization or depolymerization"/>
    <property type="evidence" value="ECO:0007669"/>
    <property type="project" value="TreeGrafter"/>
</dbReference>
<dbReference type="SMART" id="SM00262">
    <property type="entry name" value="GEL"/>
    <property type="match status" value="1"/>
</dbReference>
<dbReference type="InterPro" id="IPR007122">
    <property type="entry name" value="Villin/Gelsolin"/>
</dbReference>
<name>A0A1E4TCU2_9ASCO</name>
<evidence type="ECO:0000313" key="3">
    <source>
        <dbReference type="EMBL" id="ODV89592.1"/>
    </source>
</evidence>
<organism evidence="3 4">
    <name type="scientific">Tortispora caseinolytica NRRL Y-17796</name>
    <dbReference type="NCBI Taxonomy" id="767744"/>
    <lineage>
        <taxon>Eukaryota</taxon>
        <taxon>Fungi</taxon>
        <taxon>Dikarya</taxon>
        <taxon>Ascomycota</taxon>
        <taxon>Saccharomycotina</taxon>
        <taxon>Trigonopsidomycetes</taxon>
        <taxon>Trigonopsidales</taxon>
        <taxon>Trigonopsidaceae</taxon>
        <taxon>Tortispora</taxon>
    </lineage>
</organism>
<evidence type="ECO:0000256" key="1">
    <source>
        <dbReference type="ARBA" id="ARBA00022737"/>
    </source>
</evidence>
<keyword evidence="4" id="KW-1185">Reference proteome</keyword>
<dbReference type="EMBL" id="KV453843">
    <property type="protein sequence ID" value="ODV89592.1"/>
    <property type="molecule type" value="Genomic_DNA"/>
</dbReference>
<feature type="compositionally biased region" description="Pro residues" evidence="2">
    <location>
        <begin position="163"/>
        <end position="172"/>
    </location>
</feature>
<reference evidence="4" key="1">
    <citation type="submission" date="2016-02" db="EMBL/GenBank/DDBJ databases">
        <title>Comparative genomics of biotechnologically important yeasts.</title>
        <authorList>
            <consortium name="DOE Joint Genome Institute"/>
            <person name="Riley R."/>
            <person name="Haridas S."/>
            <person name="Wolfe K.H."/>
            <person name="Lopes M.R."/>
            <person name="Hittinger C.T."/>
            <person name="Goker M."/>
            <person name="Salamov A."/>
            <person name="Wisecaver J."/>
            <person name="Long T.M."/>
            <person name="Aerts A.L."/>
            <person name="Barry K."/>
            <person name="Choi C."/>
            <person name="Clum A."/>
            <person name="Coughlan A.Y."/>
            <person name="Deshpande S."/>
            <person name="Douglass A.P."/>
            <person name="Hanson S.J."/>
            <person name="Klenk H.-P."/>
            <person name="Labutti K."/>
            <person name="Lapidus A."/>
            <person name="Lindquist E."/>
            <person name="Lipzen A."/>
            <person name="Meier-Kolthoff J.P."/>
            <person name="Ohm R.A."/>
            <person name="Otillar R.P."/>
            <person name="Pangilinan J."/>
            <person name="Peng Y."/>
            <person name="Rokas A."/>
            <person name="Rosa C.A."/>
            <person name="Scheuner C."/>
            <person name="Sibirny A.A."/>
            <person name="Slot J.C."/>
            <person name="Stielow J.B."/>
            <person name="Sun H."/>
            <person name="Kurtzman C.P."/>
            <person name="Blackwell M."/>
            <person name="Jeffries T.W."/>
            <person name="Grigoriev I.V."/>
        </authorList>
    </citation>
    <scope>NUCLEOTIDE SEQUENCE [LARGE SCALE GENOMIC DNA]</scope>
    <source>
        <strain evidence="4">NRRL Y-17796</strain>
    </source>
</reference>
<dbReference type="GO" id="GO:0051014">
    <property type="term" value="P:actin filament severing"/>
    <property type="evidence" value="ECO:0007669"/>
    <property type="project" value="TreeGrafter"/>
</dbReference>
<feature type="compositionally biased region" description="Polar residues" evidence="2">
    <location>
        <begin position="77"/>
        <end position="88"/>
    </location>
</feature>
<dbReference type="OrthoDB" id="6375767at2759"/>
<feature type="compositionally biased region" description="Polar residues" evidence="2">
    <location>
        <begin position="55"/>
        <end position="70"/>
    </location>
</feature>
<proteinExistence type="predicted"/>
<dbReference type="GO" id="GO:0051016">
    <property type="term" value="P:barbed-end actin filament capping"/>
    <property type="evidence" value="ECO:0007669"/>
    <property type="project" value="TreeGrafter"/>
</dbReference>
<dbReference type="GO" id="GO:0015629">
    <property type="term" value="C:actin cytoskeleton"/>
    <property type="evidence" value="ECO:0007669"/>
    <property type="project" value="TreeGrafter"/>
</dbReference>
<sequence length="578" mass="64399">MSEPEFLSKLNQIKGKNHFSELQKPKVPKKPPTLAPKPVFTASKPFPELPKRSTLPVSTTAKTFHHTNSLPDKPISSRINSELVSVLSNGPPKSYTNKSKPVLHEQPKLDHTTKRRTRGPQRKLPTSLTTSVARPVSIDSTHNVRTPPSLLSNDLQTRLPIKKSPPPKPAKPPASALDQPSPQTASKPAPPPKPQALKITTTCPDGLTLVLSIQEPLESVRTVTNKPMNYFMSRPKHIQSIDSRPIKQLFATTSSHSDPYKTVSKLATDKFIPTSFDGILDSSAVYRFEGPNKTYVWVGRNVYGSRWKNIVDSKDITVLQGQEPEDFVTILGRKVVVSALQPISSGFRNAMFTVRPVKGRYLVEQIEKDSSMLCSGFAHLVSDTQGIFYCWKGRGCSPDDSKSALEAARMIKAHKVVSVLEGAETEDFMHALNIRTPLFKYGNANAWMFRSKCTNNSVPRLFVFHDNAIMEHSYYSAEQLQEDRVYFLDAFVDMYVLIGPQCAEKAPETLKMLQFAAEYSKALKSTQARCFNWSVSVLVSPSILPADLKPILKGVPYSKYQATTLNVFDYETAYTSLS</sequence>
<evidence type="ECO:0008006" key="5">
    <source>
        <dbReference type="Google" id="ProtNLM"/>
    </source>
</evidence>
<dbReference type="PANTHER" id="PTHR11977:SF51">
    <property type="entry name" value="PROTEIN FLIGHTLESS-1 HOMOLOG"/>
    <property type="match status" value="1"/>
</dbReference>
<accession>A0A1E4TCU2</accession>
<dbReference type="GO" id="GO:0005737">
    <property type="term" value="C:cytoplasm"/>
    <property type="evidence" value="ECO:0007669"/>
    <property type="project" value="TreeGrafter"/>
</dbReference>
<dbReference type="GO" id="GO:0051015">
    <property type="term" value="F:actin filament binding"/>
    <property type="evidence" value="ECO:0007669"/>
    <property type="project" value="InterPro"/>
</dbReference>
<evidence type="ECO:0000256" key="2">
    <source>
        <dbReference type="SAM" id="MobiDB-lite"/>
    </source>
</evidence>
<feature type="region of interest" description="Disordered" evidence="2">
    <location>
        <begin position="1"/>
        <end position="198"/>
    </location>
</feature>
<dbReference type="InterPro" id="IPR029006">
    <property type="entry name" value="ADF-H/Gelsolin-like_dom_sf"/>
</dbReference>
<feature type="compositionally biased region" description="Polar residues" evidence="2">
    <location>
        <begin position="124"/>
        <end position="156"/>
    </location>
</feature>
<gene>
    <name evidence="3" type="ORF">CANCADRAFT_46010</name>
</gene>
<dbReference type="SUPFAM" id="SSF55753">
    <property type="entry name" value="Actin depolymerizing proteins"/>
    <property type="match status" value="1"/>
</dbReference>
<protein>
    <recommendedName>
        <fullName evidence="5">Gelsolin-like domain-containing protein</fullName>
    </recommendedName>
</protein>
<keyword evidence="1" id="KW-0677">Repeat</keyword>
<evidence type="ECO:0000313" key="4">
    <source>
        <dbReference type="Proteomes" id="UP000095023"/>
    </source>
</evidence>
<dbReference type="GO" id="GO:0005546">
    <property type="term" value="F:phosphatidylinositol-4,5-bisphosphate binding"/>
    <property type="evidence" value="ECO:0007669"/>
    <property type="project" value="TreeGrafter"/>
</dbReference>
<feature type="compositionally biased region" description="Low complexity" evidence="2">
    <location>
        <begin position="173"/>
        <end position="187"/>
    </location>
</feature>
<dbReference type="AlphaFoldDB" id="A0A1E4TCU2"/>
<dbReference type="PANTHER" id="PTHR11977">
    <property type="entry name" value="VILLIN"/>
    <property type="match status" value="1"/>
</dbReference>
<dbReference type="Proteomes" id="UP000095023">
    <property type="component" value="Unassembled WGS sequence"/>
</dbReference>
<feature type="compositionally biased region" description="Basic and acidic residues" evidence="2">
    <location>
        <begin position="102"/>
        <end position="112"/>
    </location>
</feature>